<feature type="compositionally biased region" description="Basic and acidic residues" evidence="2">
    <location>
        <begin position="57"/>
        <end position="69"/>
    </location>
</feature>
<keyword evidence="1" id="KW-0175">Coiled coil</keyword>
<keyword evidence="4" id="KW-1185">Reference proteome</keyword>
<feature type="coiled-coil region" evidence="1">
    <location>
        <begin position="219"/>
        <end position="253"/>
    </location>
</feature>
<dbReference type="AlphaFoldDB" id="A0AAD5DYB5"/>
<protein>
    <submittedName>
        <fullName evidence="3">Uncharacterized protein</fullName>
    </submittedName>
</protein>
<gene>
    <name evidence="3" type="ORF">COHA_001702</name>
</gene>
<reference evidence="3" key="1">
    <citation type="submission" date="2020-11" db="EMBL/GenBank/DDBJ databases">
        <title>Chlorella ohadii genome sequencing and assembly.</title>
        <authorList>
            <person name="Murik O."/>
            <person name="Treves H."/>
            <person name="Kedem I."/>
            <person name="Shotland Y."/>
            <person name="Kaplan A."/>
        </authorList>
    </citation>
    <scope>NUCLEOTIDE SEQUENCE</scope>
    <source>
        <strain evidence="3">1</strain>
    </source>
</reference>
<name>A0AAD5DYB5_9CHLO</name>
<feature type="region of interest" description="Disordered" evidence="2">
    <location>
        <begin position="1"/>
        <end position="93"/>
    </location>
</feature>
<dbReference type="Proteomes" id="UP001205105">
    <property type="component" value="Unassembled WGS sequence"/>
</dbReference>
<evidence type="ECO:0000313" key="4">
    <source>
        <dbReference type="Proteomes" id="UP001205105"/>
    </source>
</evidence>
<dbReference type="EMBL" id="JADXDR010000024">
    <property type="protein sequence ID" value="KAI7844823.1"/>
    <property type="molecule type" value="Genomic_DNA"/>
</dbReference>
<sequence length="317" mass="32785">MSCQDKKRSQENSTLQAAGHWGSPGGPSPSPACRPMGTNGHPLPGLLMAKQMLGANQDRKRAEAAEAKLEQVQPPPTALLPPSLPTQRERDALEQEHNNLEGQLAGLAASLEELTAAAVDKERARGATAAQLAALQREHASLRALLASLEQRDSETVEQLAAAERAVAALEQERDAALAGKGAALAERDATAQTAARTAAEAQRAIEAEGLAGELAAQLEACQRQLAAAAAALEAARSEAAALKAEAGEAAAQLALAQAGKAARAEALAAEAAHALAAAPPSGAVPAPRHWPRFRAIWARCYGEPAVTEWASQREPA</sequence>
<evidence type="ECO:0000256" key="1">
    <source>
        <dbReference type="SAM" id="Coils"/>
    </source>
</evidence>
<feature type="compositionally biased region" description="Pro residues" evidence="2">
    <location>
        <begin position="73"/>
        <end position="84"/>
    </location>
</feature>
<evidence type="ECO:0000313" key="3">
    <source>
        <dbReference type="EMBL" id="KAI7844823.1"/>
    </source>
</evidence>
<organism evidence="3 4">
    <name type="scientific">Chlorella ohadii</name>
    <dbReference type="NCBI Taxonomy" id="2649997"/>
    <lineage>
        <taxon>Eukaryota</taxon>
        <taxon>Viridiplantae</taxon>
        <taxon>Chlorophyta</taxon>
        <taxon>core chlorophytes</taxon>
        <taxon>Trebouxiophyceae</taxon>
        <taxon>Chlorellales</taxon>
        <taxon>Chlorellaceae</taxon>
        <taxon>Chlorella clade</taxon>
        <taxon>Chlorella</taxon>
    </lineage>
</organism>
<evidence type="ECO:0000256" key="2">
    <source>
        <dbReference type="SAM" id="MobiDB-lite"/>
    </source>
</evidence>
<proteinExistence type="predicted"/>
<feature type="compositionally biased region" description="Basic and acidic residues" evidence="2">
    <location>
        <begin position="1"/>
        <end position="10"/>
    </location>
</feature>
<comment type="caution">
    <text evidence="3">The sequence shown here is derived from an EMBL/GenBank/DDBJ whole genome shotgun (WGS) entry which is preliminary data.</text>
</comment>
<accession>A0AAD5DYB5</accession>